<keyword evidence="1" id="KW-1133">Transmembrane helix</keyword>
<dbReference type="AlphaFoldDB" id="A0AB34JBJ2"/>
<dbReference type="EMBL" id="JBGBPQ010000010">
    <property type="protein sequence ID" value="KAL1518472.1"/>
    <property type="molecule type" value="Genomic_DNA"/>
</dbReference>
<feature type="transmembrane region" description="Helical" evidence="1">
    <location>
        <begin position="109"/>
        <end position="131"/>
    </location>
</feature>
<name>A0AB34JBJ2_PRYPA</name>
<feature type="transmembrane region" description="Helical" evidence="1">
    <location>
        <begin position="80"/>
        <end position="97"/>
    </location>
</feature>
<proteinExistence type="predicted"/>
<reference evidence="2 3" key="1">
    <citation type="journal article" date="2024" name="Science">
        <title>Giant polyketide synthase enzymes in the biosynthesis of giant marine polyether toxins.</title>
        <authorList>
            <person name="Fallon T.R."/>
            <person name="Shende V.V."/>
            <person name="Wierzbicki I.H."/>
            <person name="Pendleton A.L."/>
            <person name="Watervoot N.F."/>
            <person name="Auber R.P."/>
            <person name="Gonzalez D.J."/>
            <person name="Wisecaver J.H."/>
            <person name="Moore B.S."/>
        </authorList>
    </citation>
    <scope>NUCLEOTIDE SEQUENCE [LARGE SCALE GENOMIC DNA]</scope>
    <source>
        <strain evidence="2 3">12B1</strain>
    </source>
</reference>
<feature type="transmembrane region" description="Helical" evidence="1">
    <location>
        <begin position="143"/>
        <end position="169"/>
    </location>
</feature>
<gene>
    <name evidence="2" type="ORF">AB1Y20_002763</name>
</gene>
<feature type="transmembrane region" description="Helical" evidence="1">
    <location>
        <begin position="181"/>
        <end position="199"/>
    </location>
</feature>
<feature type="transmembrane region" description="Helical" evidence="1">
    <location>
        <begin position="48"/>
        <end position="68"/>
    </location>
</feature>
<dbReference type="Proteomes" id="UP001515480">
    <property type="component" value="Unassembled WGS sequence"/>
</dbReference>
<comment type="caution">
    <text evidence="2">The sequence shown here is derived from an EMBL/GenBank/DDBJ whole genome shotgun (WGS) entry which is preliminary data.</text>
</comment>
<evidence type="ECO:0008006" key="4">
    <source>
        <dbReference type="Google" id="ProtNLM"/>
    </source>
</evidence>
<evidence type="ECO:0000313" key="2">
    <source>
        <dbReference type="EMBL" id="KAL1518472.1"/>
    </source>
</evidence>
<keyword evidence="3" id="KW-1185">Reference proteome</keyword>
<keyword evidence="1" id="KW-0472">Membrane</keyword>
<feature type="transmembrane region" description="Helical" evidence="1">
    <location>
        <begin position="12"/>
        <end position="36"/>
    </location>
</feature>
<protein>
    <recommendedName>
        <fullName evidence="4">Very-long-chain (3R)-3-hydroxyacyl-CoA dehydratase</fullName>
    </recommendedName>
</protein>
<organism evidence="2 3">
    <name type="scientific">Prymnesium parvum</name>
    <name type="common">Toxic golden alga</name>
    <dbReference type="NCBI Taxonomy" id="97485"/>
    <lineage>
        <taxon>Eukaryota</taxon>
        <taxon>Haptista</taxon>
        <taxon>Haptophyta</taxon>
        <taxon>Prymnesiophyceae</taxon>
        <taxon>Prymnesiales</taxon>
        <taxon>Prymnesiaceae</taxon>
        <taxon>Prymnesium</taxon>
    </lineage>
</organism>
<keyword evidence="1" id="KW-0812">Transmembrane</keyword>
<sequence>MRHTLEQTPAWLSKCVLFAYLFVYGETLAIIGHVVSARRHHDALVVQAVHHLSMIYLLEVALAAVYGMCTMTGNWTRSELILHHAPYVLAVMMVIHVPGEYDKDRITHWSAAMVASLLTAANEALLIVEALGAPPWVGRARRVYGFSVILSLFSAEISCYISALSRAYVVWAHPSFRLSQSYVLGVAGDHVVTGAIYYHSKLLMMYIRRWCRTKTL</sequence>
<evidence type="ECO:0000313" key="3">
    <source>
        <dbReference type="Proteomes" id="UP001515480"/>
    </source>
</evidence>
<evidence type="ECO:0000256" key="1">
    <source>
        <dbReference type="SAM" id="Phobius"/>
    </source>
</evidence>
<accession>A0AB34JBJ2</accession>